<evidence type="ECO:0000313" key="14">
    <source>
        <dbReference type="EMBL" id="KAK6925317.1"/>
    </source>
</evidence>
<keyword evidence="15" id="KW-1185">Reference proteome</keyword>
<organism evidence="14 15">
    <name type="scientific">Dillenia turbinata</name>
    <dbReference type="NCBI Taxonomy" id="194707"/>
    <lineage>
        <taxon>Eukaryota</taxon>
        <taxon>Viridiplantae</taxon>
        <taxon>Streptophyta</taxon>
        <taxon>Embryophyta</taxon>
        <taxon>Tracheophyta</taxon>
        <taxon>Spermatophyta</taxon>
        <taxon>Magnoliopsida</taxon>
        <taxon>eudicotyledons</taxon>
        <taxon>Gunneridae</taxon>
        <taxon>Pentapetalae</taxon>
        <taxon>Dilleniales</taxon>
        <taxon>Dilleniaceae</taxon>
        <taxon>Dillenia</taxon>
    </lineage>
</organism>
<feature type="domain" description="MTHFR SAM-binding regulatory" evidence="13">
    <location>
        <begin position="368"/>
        <end position="642"/>
    </location>
</feature>
<feature type="region of interest" description="Disordered" evidence="12">
    <location>
        <begin position="1"/>
        <end position="23"/>
    </location>
</feature>
<comment type="pathway">
    <text evidence="2 11">One-carbon metabolism; tetrahydrofolate interconversion.</text>
</comment>
<dbReference type="GO" id="GO:0009086">
    <property type="term" value="P:methionine biosynthetic process"/>
    <property type="evidence" value="ECO:0007669"/>
    <property type="project" value="TreeGrafter"/>
</dbReference>
<proteinExistence type="inferred from homology"/>
<evidence type="ECO:0000256" key="2">
    <source>
        <dbReference type="ARBA" id="ARBA00004777"/>
    </source>
</evidence>
<dbReference type="CDD" id="cd00537">
    <property type="entry name" value="MTHFR"/>
    <property type="match status" value="1"/>
</dbReference>
<reference evidence="14 15" key="1">
    <citation type="submission" date="2023-12" db="EMBL/GenBank/DDBJ databases">
        <title>A high-quality genome assembly for Dillenia turbinata (Dilleniales).</title>
        <authorList>
            <person name="Chanderbali A."/>
        </authorList>
    </citation>
    <scope>NUCLEOTIDE SEQUENCE [LARGE SCALE GENOMIC DNA]</scope>
    <source>
        <strain evidence="14">LSX21</strain>
        <tissue evidence="14">Leaf</tissue>
    </source>
</reference>
<accession>A0AAN8VDA1</accession>
<evidence type="ECO:0000256" key="6">
    <source>
        <dbReference type="ARBA" id="ARBA00022827"/>
    </source>
</evidence>
<dbReference type="Pfam" id="PF02219">
    <property type="entry name" value="MTHFR"/>
    <property type="match status" value="1"/>
</dbReference>
<dbReference type="Pfam" id="PF21895">
    <property type="entry name" value="MTHFR_C"/>
    <property type="match status" value="1"/>
</dbReference>
<keyword evidence="8" id="KW-0520">NAD</keyword>
<evidence type="ECO:0000256" key="12">
    <source>
        <dbReference type="SAM" id="MobiDB-lite"/>
    </source>
</evidence>
<evidence type="ECO:0000256" key="10">
    <source>
        <dbReference type="ARBA" id="ARBA00053514"/>
    </source>
</evidence>
<comment type="subunit">
    <text evidence="4">Homodimer.</text>
</comment>
<comment type="cofactor">
    <cofactor evidence="1 11">
        <name>FAD</name>
        <dbReference type="ChEBI" id="CHEBI:57692"/>
    </cofactor>
</comment>
<evidence type="ECO:0000256" key="9">
    <source>
        <dbReference type="ARBA" id="ARBA00051201"/>
    </source>
</evidence>
<comment type="caution">
    <text evidence="14">The sequence shown here is derived from an EMBL/GenBank/DDBJ whole genome shotgun (WGS) entry which is preliminary data.</text>
</comment>
<dbReference type="GO" id="GO:0005829">
    <property type="term" value="C:cytosol"/>
    <property type="evidence" value="ECO:0007669"/>
    <property type="project" value="TreeGrafter"/>
</dbReference>
<dbReference type="PANTHER" id="PTHR45754:SF3">
    <property type="entry name" value="METHYLENETETRAHYDROFOLATE REDUCTASE (NADPH)"/>
    <property type="match status" value="1"/>
</dbReference>
<keyword evidence="5 11" id="KW-0285">Flavoprotein</keyword>
<dbReference type="GO" id="GO:0106312">
    <property type="term" value="F:methylenetetrahydrofolate reductase (NADH) activity"/>
    <property type="evidence" value="ECO:0007669"/>
    <property type="project" value="UniProtKB-EC"/>
</dbReference>
<keyword evidence="6 11" id="KW-0274">FAD</keyword>
<evidence type="ECO:0000256" key="4">
    <source>
        <dbReference type="ARBA" id="ARBA00011738"/>
    </source>
</evidence>
<dbReference type="FunFam" id="3.20.20.220:FF:000005">
    <property type="entry name" value="Methylenetetrahydrofolate reductase"/>
    <property type="match status" value="1"/>
</dbReference>
<dbReference type="GO" id="GO:0035999">
    <property type="term" value="P:tetrahydrofolate interconversion"/>
    <property type="evidence" value="ECO:0007669"/>
    <property type="project" value="TreeGrafter"/>
</dbReference>
<dbReference type="InterPro" id="IPR053806">
    <property type="entry name" value="MTHFR_C"/>
</dbReference>
<dbReference type="GO" id="GO:0071949">
    <property type="term" value="F:FAD binding"/>
    <property type="evidence" value="ECO:0007669"/>
    <property type="project" value="TreeGrafter"/>
</dbReference>
<comment type="similarity">
    <text evidence="3 11">Belongs to the methylenetetrahydrofolate reductase family.</text>
</comment>
<evidence type="ECO:0000256" key="8">
    <source>
        <dbReference type="ARBA" id="ARBA00023027"/>
    </source>
</evidence>
<comment type="function">
    <text evidence="10">The probable reversibility of the MTHFR reaction in plants suggests that they can metabolize the methyl group of 5,10-methylenetetrahydrofolate to serine, sugars and starch.</text>
</comment>
<dbReference type="InterPro" id="IPR003171">
    <property type="entry name" value="Mehydrof_redctse-like"/>
</dbReference>
<evidence type="ECO:0000259" key="13">
    <source>
        <dbReference type="Pfam" id="PF21895"/>
    </source>
</evidence>
<protein>
    <recommendedName>
        <fullName evidence="11">Methylenetetrahydrofolate reductase</fullName>
    </recommendedName>
</protein>
<dbReference type="EMBL" id="JBAMMX010000016">
    <property type="protein sequence ID" value="KAK6925317.1"/>
    <property type="molecule type" value="Genomic_DNA"/>
</dbReference>
<dbReference type="Proteomes" id="UP001370490">
    <property type="component" value="Unassembled WGS sequence"/>
</dbReference>
<dbReference type="InterPro" id="IPR004621">
    <property type="entry name" value="Fadh2_euk"/>
</dbReference>
<dbReference type="InterPro" id="IPR029041">
    <property type="entry name" value="FAD-linked_oxidoreductase-like"/>
</dbReference>
<evidence type="ECO:0000256" key="3">
    <source>
        <dbReference type="ARBA" id="ARBA00006743"/>
    </source>
</evidence>
<evidence type="ECO:0000313" key="15">
    <source>
        <dbReference type="Proteomes" id="UP001370490"/>
    </source>
</evidence>
<dbReference type="PANTHER" id="PTHR45754">
    <property type="entry name" value="METHYLENETETRAHYDROFOLATE REDUCTASE"/>
    <property type="match status" value="1"/>
</dbReference>
<evidence type="ECO:0000256" key="5">
    <source>
        <dbReference type="ARBA" id="ARBA00022630"/>
    </source>
</evidence>
<dbReference type="SUPFAM" id="SSF51730">
    <property type="entry name" value="FAD-linked oxidoreductase"/>
    <property type="match status" value="1"/>
</dbReference>
<name>A0AAN8VDA1_9MAGN</name>
<evidence type="ECO:0000256" key="7">
    <source>
        <dbReference type="ARBA" id="ARBA00023002"/>
    </source>
</evidence>
<dbReference type="Gene3D" id="3.20.20.220">
    <property type="match status" value="1"/>
</dbReference>
<dbReference type="NCBIfam" id="TIGR00677">
    <property type="entry name" value="fadh2_euk"/>
    <property type="match status" value="1"/>
</dbReference>
<comment type="catalytic activity">
    <reaction evidence="9">
        <text>(6S)-5-methyl-5,6,7,8-tetrahydrofolate + NAD(+) = (6R)-5,10-methylene-5,6,7,8-tetrahydrofolate + NADH + H(+)</text>
        <dbReference type="Rhea" id="RHEA:19821"/>
        <dbReference type="ChEBI" id="CHEBI:15378"/>
        <dbReference type="ChEBI" id="CHEBI:15636"/>
        <dbReference type="ChEBI" id="CHEBI:18608"/>
        <dbReference type="ChEBI" id="CHEBI:57540"/>
        <dbReference type="ChEBI" id="CHEBI:57945"/>
        <dbReference type="EC" id="1.5.1.54"/>
    </reaction>
</comment>
<evidence type="ECO:0000256" key="11">
    <source>
        <dbReference type="RuleBase" id="RU003862"/>
    </source>
</evidence>
<keyword evidence="7 11" id="KW-0560">Oxidoreductase</keyword>
<gene>
    <name evidence="14" type="ORF">RJ641_009643</name>
</gene>
<dbReference type="AlphaFoldDB" id="A0AAN8VDA1"/>
<evidence type="ECO:0000256" key="1">
    <source>
        <dbReference type="ARBA" id="ARBA00001974"/>
    </source>
</evidence>
<sequence>MPGLGKSTTVVGGVGVGERGQPRTTHYCGGDTSVFSAPTYRKVSAIKREMDPMVGMHIAPSNSPRFGVKMKVIEKIREASAKEGRVVFSFEFFPPKTEDGVDNLFERMDRMVAHNPSFCDITWGAGGSTADLTLDIANKMQNMICVETMMHLTCTNMPVEKIDHALDTIKSNGIQNVLALRGDPPHGQDKFVKHIRSKYGDYFGITVAGYPEAHPDVIKSDGVASLEAYESDLAYLKRKVVDAGADLIITQLFYDINIFLKFVNDCRQIGITCPIVPGIMPINNYKGFLRMTGFCKTKIPSEITAALERIKDNEEAVRAYGIHLGTEMCKKILASGINTLHLYTLNMEKSALAILMNLGLIEESKISRTLPWRCPTNVFRVKEDVRPIFWANRPKSYISRTIAWDQYPHGRWGDSCNPSYGALTDYQFMRPRARDKKLHEEWAVPLKSLEDIHERFTKCCLGNLRSSPWSELDGLQPETKIINEQLGNINRKGFLTINSQPAVNGAKSDSPSFGWGGRGGYVYQKAYVEFFCSKEKLNALIEKCKAFTSITYMAVNKVGNWISNVGQPHVNAVTWGVFPAKEIIQPTIVDSASFVIWKDEAFEIWTRGWASLYPENDPSRKLLEEVQSSYFLVCLVDNDFVHGDLFAVF</sequence>